<reference evidence="9" key="1">
    <citation type="journal article" date="2023" name="Insect Mol. Biol.">
        <title>Genome sequencing provides insights into the evolution of gene families encoding plant cell wall-degrading enzymes in longhorned beetles.</title>
        <authorList>
            <person name="Shin N.R."/>
            <person name="Okamura Y."/>
            <person name="Kirsch R."/>
            <person name="Pauchet Y."/>
        </authorList>
    </citation>
    <scope>NUCLEOTIDE SEQUENCE</scope>
    <source>
        <strain evidence="9">RBIC_L_NR</strain>
    </source>
</reference>
<comment type="caution">
    <text evidence="9">The sequence shown here is derived from an EMBL/GenBank/DDBJ whole genome shotgun (WGS) entry which is preliminary data.</text>
</comment>
<dbReference type="SMART" id="SM00916">
    <property type="entry name" value="L51_S25_CI-B8"/>
    <property type="match status" value="1"/>
</dbReference>
<keyword evidence="5" id="KW-0687">Ribonucleoprotein</keyword>
<dbReference type="GO" id="GO:0003735">
    <property type="term" value="F:structural constituent of ribosome"/>
    <property type="evidence" value="ECO:0007669"/>
    <property type="project" value="InterPro"/>
</dbReference>
<evidence type="ECO:0000256" key="1">
    <source>
        <dbReference type="ARBA" id="ARBA00004173"/>
    </source>
</evidence>
<gene>
    <name evidence="9" type="ORF">NQ314_017488</name>
</gene>
<sequence length="169" mass="19353">MPFMKGVAPIRRTLKYLEAGRLILKDQIKIFTVNYNVIGKHHAGTKDFVFWYLPQIQYKNPHVQIATLKNLTPTPFIRCFYETGDQMIIDVDSKSKEEIYEHLIQVVGKTKGVLKAEAIAKEKTDNPANFGALCDRHCICEILGQVPCPATCPVPKIWRGKYKFQKVED</sequence>
<evidence type="ECO:0000259" key="8">
    <source>
        <dbReference type="SMART" id="SM00916"/>
    </source>
</evidence>
<comment type="similarity">
    <text evidence="2">Belongs to the mitochondrion-specific ribosomal protein mS25 family.</text>
</comment>
<evidence type="ECO:0000256" key="3">
    <source>
        <dbReference type="ARBA" id="ARBA00022980"/>
    </source>
</evidence>
<comment type="subcellular location">
    <subcellularLocation>
        <location evidence="1">Mitochondrion</location>
    </subcellularLocation>
</comment>
<feature type="domain" description="Ribosomal protein/NADH dehydrogenase" evidence="8">
    <location>
        <begin position="37"/>
        <end position="110"/>
    </location>
</feature>
<dbReference type="GO" id="GO:1990904">
    <property type="term" value="C:ribonucleoprotein complex"/>
    <property type="evidence" value="ECO:0007669"/>
    <property type="project" value="UniProtKB-KW"/>
</dbReference>
<name>A0AAV8WVN1_9CUCU</name>
<dbReference type="Pfam" id="PF05047">
    <property type="entry name" value="L51_S25_CI-B8"/>
    <property type="match status" value="1"/>
</dbReference>
<dbReference type="FunFam" id="3.40.30.10:FF:000247">
    <property type="entry name" value="28S ribosomal protein S25, mitochondrial"/>
    <property type="match status" value="1"/>
</dbReference>
<dbReference type="EMBL" id="JANEYF010004875">
    <property type="protein sequence ID" value="KAJ8929786.1"/>
    <property type="molecule type" value="Genomic_DNA"/>
</dbReference>
<evidence type="ECO:0000256" key="4">
    <source>
        <dbReference type="ARBA" id="ARBA00023128"/>
    </source>
</evidence>
<keyword evidence="10" id="KW-1185">Reference proteome</keyword>
<evidence type="ECO:0000256" key="2">
    <source>
        <dbReference type="ARBA" id="ARBA00008046"/>
    </source>
</evidence>
<dbReference type="GO" id="GO:0005739">
    <property type="term" value="C:mitochondrion"/>
    <property type="evidence" value="ECO:0007669"/>
    <property type="project" value="UniProtKB-SubCell"/>
</dbReference>
<dbReference type="GO" id="GO:0005840">
    <property type="term" value="C:ribosome"/>
    <property type="evidence" value="ECO:0007669"/>
    <property type="project" value="UniProtKB-KW"/>
</dbReference>
<keyword evidence="3" id="KW-0689">Ribosomal protein</keyword>
<evidence type="ECO:0000256" key="5">
    <source>
        <dbReference type="ARBA" id="ARBA00023274"/>
    </source>
</evidence>
<evidence type="ECO:0000256" key="6">
    <source>
        <dbReference type="ARBA" id="ARBA00035139"/>
    </source>
</evidence>
<dbReference type="PANTHER" id="PTHR13274">
    <property type="entry name" value="MITOCHONDRIAL RIBOSOMAL PROTEIN S25"/>
    <property type="match status" value="1"/>
</dbReference>
<evidence type="ECO:0000313" key="9">
    <source>
        <dbReference type="EMBL" id="KAJ8929786.1"/>
    </source>
</evidence>
<dbReference type="InterPro" id="IPR040049">
    <property type="entry name" value="Ribosomal_mS25/mL61"/>
</dbReference>
<dbReference type="SUPFAM" id="SSF52833">
    <property type="entry name" value="Thioredoxin-like"/>
    <property type="match status" value="1"/>
</dbReference>
<evidence type="ECO:0000256" key="7">
    <source>
        <dbReference type="ARBA" id="ARBA00035369"/>
    </source>
</evidence>
<dbReference type="InterPro" id="IPR036249">
    <property type="entry name" value="Thioredoxin-like_sf"/>
</dbReference>
<keyword evidence="4" id="KW-0496">Mitochondrion</keyword>
<accession>A0AAV8WVN1</accession>
<protein>
    <recommendedName>
        <fullName evidence="6">Small ribosomal subunit protein mS25</fullName>
    </recommendedName>
    <alternativeName>
        <fullName evidence="7">28S ribosomal protein S25, mitochondrial</fullName>
    </alternativeName>
</protein>
<evidence type="ECO:0000313" key="10">
    <source>
        <dbReference type="Proteomes" id="UP001162156"/>
    </source>
</evidence>
<dbReference type="InterPro" id="IPR007741">
    <property type="entry name" value="Ribosomal_mL43/mS25/NADH_DH"/>
</dbReference>
<dbReference type="PANTHER" id="PTHR13274:SF2">
    <property type="entry name" value="SMALL RIBOSOMAL SUBUNIT PROTEIN MS25"/>
    <property type="match status" value="1"/>
</dbReference>
<dbReference type="Gene3D" id="3.40.30.10">
    <property type="entry name" value="Glutaredoxin"/>
    <property type="match status" value="1"/>
</dbReference>
<proteinExistence type="inferred from homology"/>
<dbReference type="AlphaFoldDB" id="A0AAV8WVN1"/>
<organism evidence="9 10">
    <name type="scientific">Rhamnusium bicolor</name>
    <dbReference type="NCBI Taxonomy" id="1586634"/>
    <lineage>
        <taxon>Eukaryota</taxon>
        <taxon>Metazoa</taxon>
        <taxon>Ecdysozoa</taxon>
        <taxon>Arthropoda</taxon>
        <taxon>Hexapoda</taxon>
        <taxon>Insecta</taxon>
        <taxon>Pterygota</taxon>
        <taxon>Neoptera</taxon>
        <taxon>Endopterygota</taxon>
        <taxon>Coleoptera</taxon>
        <taxon>Polyphaga</taxon>
        <taxon>Cucujiformia</taxon>
        <taxon>Chrysomeloidea</taxon>
        <taxon>Cerambycidae</taxon>
        <taxon>Lepturinae</taxon>
        <taxon>Rhagiini</taxon>
        <taxon>Rhamnusium</taxon>
    </lineage>
</organism>
<dbReference type="Proteomes" id="UP001162156">
    <property type="component" value="Unassembled WGS sequence"/>
</dbReference>